<dbReference type="GeneID" id="35594144"/>
<dbReference type="EMBL" id="CP026309">
    <property type="protein sequence ID" value="AUV83403.1"/>
    <property type="molecule type" value="Genomic_DNA"/>
</dbReference>
<dbReference type="OrthoDB" id="339683at2157"/>
<protein>
    <submittedName>
        <fullName evidence="1">Uncharacterized protein</fullName>
    </submittedName>
</protein>
<reference evidence="1 2" key="1">
    <citation type="submission" date="2018-01" db="EMBL/GenBank/DDBJ databases">
        <title>Complete genome sequence of Salinigranum rubrum GX10T, an extremely halophilic archaeon isolated from a marine solar saltern.</title>
        <authorList>
            <person name="Han S."/>
        </authorList>
    </citation>
    <scope>NUCLEOTIDE SEQUENCE [LARGE SCALE GENOMIC DNA]</scope>
    <source>
        <strain evidence="1 2">GX10</strain>
    </source>
</reference>
<dbReference type="Proteomes" id="UP000236584">
    <property type="component" value="Chromosome"/>
</dbReference>
<evidence type="ECO:0000313" key="1">
    <source>
        <dbReference type="EMBL" id="AUV83403.1"/>
    </source>
</evidence>
<dbReference type="KEGG" id="srub:C2R22_18590"/>
<dbReference type="AlphaFoldDB" id="A0A2I8VNA4"/>
<accession>A0A2I8VNA4</accession>
<proteinExistence type="predicted"/>
<keyword evidence="2" id="KW-1185">Reference proteome</keyword>
<name>A0A2I8VNA4_9EURY</name>
<sequence>MDLVERFGARVDVSTTTAAVGYFLVCRRPSADHAQFRGGVASAVGGAEYIHLDNPNGFVVVATAYVTAQALRAHPMVDHVGGVTLDSNRLLTSTGEHRTAAGHES</sequence>
<dbReference type="RefSeq" id="WP_103427092.1">
    <property type="nucleotide sequence ID" value="NZ_CP026309.1"/>
</dbReference>
<gene>
    <name evidence="1" type="ORF">C2R22_18590</name>
</gene>
<organism evidence="1 2">
    <name type="scientific">Salinigranum rubrum</name>
    <dbReference type="NCBI Taxonomy" id="755307"/>
    <lineage>
        <taxon>Archaea</taxon>
        <taxon>Methanobacteriati</taxon>
        <taxon>Methanobacteriota</taxon>
        <taxon>Stenosarchaea group</taxon>
        <taxon>Halobacteria</taxon>
        <taxon>Halobacteriales</taxon>
        <taxon>Haloferacaceae</taxon>
        <taxon>Salinigranum</taxon>
    </lineage>
</organism>
<evidence type="ECO:0000313" key="2">
    <source>
        <dbReference type="Proteomes" id="UP000236584"/>
    </source>
</evidence>